<name>A0A2T7BD70_9BACT</name>
<evidence type="ECO:0000256" key="2">
    <source>
        <dbReference type="ARBA" id="ARBA00022676"/>
    </source>
</evidence>
<dbReference type="Proteomes" id="UP000244450">
    <property type="component" value="Unassembled WGS sequence"/>
</dbReference>
<feature type="transmembrane region" description="Helical" evidence="4">
    <location>
        <begin position="274"/>
        <end position="295"/>
    </location>
</feature>
<dbReference type="PANTHER" id="PTHR43179:SF12">
    <property type="entry name" value="GALACTOFURANOSYLTRANSFERASE GLFT2"/>
    <property type="match status" value="1"/>
</dbReference>
<comment type="caution">
    <text evidence="6">The sequence shown here is derived from an EMBL/GenBank/DDBJ whole genome shotgun (WGS) entry which is preliminary data.</text>
</comment>
<sequence length="318" mass="35391">MKISVVIPTYNRPDHVLQLLQCLAKSVLQPVEVIIVDASEHPLQPADYAGFPGPAVHCLYTRPAVCAQRNAGIAAASGEWIFVCDDDMEVPPDYLSILCDYTTEHTDVVALSGLVLQQEAGQWVDMYPLVSRKELWLKYIFGLGIWGGVHCKNGWGSSYLQRYYARKGNHIAASGWPVLTDFSGAAFVTPVWGLGASLIKKEWLLRLPYDETLDQHGIGDNYGVSIGLPGIHVVQAAFVYHHHAPAQRLQAPVQYYNRVMALDHFIRTRPELRAVSRLAFTWSLLGNFFIFFTAGKGPMARMAFRALRHTLKASSHGT</sequence>
<organism evidence="6 7">
    <name type="scientific">Chitinophaga parva</name>
    <dbReference type="NCBI Taxonomy" id="2169414"/>
    <lineage>
        <taxon>Bacteria</taxon>
        <taxon>Pseudomonadati</taxon>
        <taxon>Bacteroidota</taxon>
        <taxon>Chitinophagia</taxon>
        <taxon>Chitinophagales</taxon>
        <taxon>Chitinophagaceae</taxon>
        <taxon>Chitinophaga</taxon>
    </lineage>
</organism>
<dbReference type="Gene3D" id="3.90.550.10">
    <property type="entry name" value="Spore Coat Polysaccharide Biosynthesis Protein SpsA, Chain A"/>
    <property type="match status" value="1"/>
</dbReference>
<dbReference type="InterPro" id="IPR001173">
    <property type="entry name" value="Glyco_trans_2-like"/>
</dbReference>
<evidence type="ECO:0000256" key="3">
    <source>
        <dbReference type="ARBA" id="ARBA00022679"/>
    </source>
</evidence>
<proteinExistence type="inferred from homology"/>
<dbReference type="GO" id="GO:0016757">
    <property type="term" value="F:glycosyltransferase activity"/>
    <property type="evidence" value="ECO:0007669"/>
    <property type="project" value="UniProtKB-KW"/>
</dbReference>
<keyword evidence="2" id="KW-0328">Glycosyltransferase</keyword>
<dbReference type="Pfam" id="PF00535">
    <property type="entry name" value="Glycos_transf_2"/>
    <property type="match status" value="1"/>
</dbReference>
<reference evidence="6 7" key="1">
    <citation type="submission" date="2018-04" db="EMBL/GenBank/DDBJ databases">
        <title>Chitinophaga fuyangensis sp. nov., isolated from soil in a chemical factory.</title>
        <authorList>
            <person name="Chen K."/>
        </authorList>
    </citation>
    <scope>NUCLEOTIDE SEQUENCE [LARGE SCALE GENOMIC DNA]</scope>
    <source>
        <strain evidence="6 7">LY-1</strain>
    </source>
</reference>
<keyword evidence="3" id="KW-0808">Transferase</keyword>
<protein>
    <recommendedName>
        <fullName evidence="5">Glycosyltransferase 2-like domain-containing protein</fullName>
    </recommendedName>
</protein>
<dbReference type="EMBL" id="QCYK01000003">
    <property type="protein sequence ID" value="PUZ22970.1"/>
    <property type="molecule type" value="Genomic_DNA"/>
</dbReference>
<dbReference type="InterPro" id="IPR029044">
    <property type="entry name" value="Nucleotide-diphossugar_trans"/>
</dbReference>
<evidence type="ECO:0000313" key="6">
    <source>
        <dbReference type="EMBL" id="PUZ22970.1"/>
    </source>
</evidence>
<evidence type="ECO:0000259" key="5">
    <source>
        <dbReference type="Pfam" id="PF00535"/>
    </source>
</evidence>
<keyword evidence="4" id="KW-0472">Membrane</keyword>
<dbReference type="SUPFAM" id="SSF53448">
    <property type="entry name" value="Nucleotide-diphospho-sugar transferases"/>
    <property type="match status" value="1"/>
</dbReference>
<keyword evidence="4" id="KW-0812">Transmembrane</keyword>
<keyword evidence="4" id="KW-1133">Transmembrane helix</keyword>
<gene>
    <name evidence="6" type="ORF">DCC81_21395</name>
</gene>
<evidence type="ECO:0000256" key="1">
    <source>
        <dbReference type="ARBA" id="ARBA00006739"/>
    </source>
</evidence>
<evidence type="ECO:0000313" key="7">
    <source>
        <dbReference type="Proteomes" id="UP000244450"/>
    </source>
</evidence>
<evidence type="ECO:0000256" key="4">
    <source>
        <dbReference type="SAM" id="Phobius"/>
    </source>
</evidence>
<keyword evidence="7" id="KW-1185">Reference proteome</keyword>
<feature type="domain" description="Glycosyltransferase 2-like" evidence="5">
    <location>
        <begin position="4"/>
        <end position="127"/>
    </location>
</feature>
<comment type="similarity">
    <text evidence="1">Belongs to the glycosyltransferase 2 family.</text>
</comment>
<dbReference type="RefSeq" id="WP_108688714.1">
    <property type="nucleotide sequence ID" value="NZ_QCYK01000003.1"/>
</dbReference>
<dbReference type="CDD" id="cd00761">
    <property type="entry name" value="Glyco_tranf_GTA_type"/>
    <property type="match status" value="1"/>
</dbReference>
<dbReference type="AlphaFoldDB" id="A0A2T7BD70"/>
<dbReference type="OrthoDB" id="9801954at2"/>
<dbReference type="PANTHER" id="PTHR43179">
    <property type="entry name" value="RHAMNOSYLTRANSFERASE WBBL"/>
    <property type="match status" value="1"/>
</dbReference>
<accession>A0A2T7BD70</accession>